<feature type="transmembrane region" description="Helical" evidence="7">
    <location>
        <begin position="144"/>
        <end position="164"/>
    </location>
</feature>
<feature type="domain" description="Rhodopsin" evidence="8">
    <location>
        <begin position="6"/>
        <end position="240"/>
    </location>
</feature>
<evidence type="ECO:0000256" key="6">
    <source>
        <dbReference type="SAM" id="MobiDB-lite"/>
    </source>
</evidence>
<evidence type="ECO:0000313" key="10">
    <source>
        <dbReference type="Proteomes" id="UP000030651"/>
    </source>
</evidence>
<dbReference type="Proteomes" id="UP000030651">
    <property type="component" value="Unassembled WGS sequence"/>
</dbReference>
<feature type="transmembrane region" description="Helical" evidence="7">
    <location>
        <begin position="16"/>
        <end position="36"/>
    </location>
</feature>
<dbReference type="KEGG" id="pfy:PFICI_12784"/>
<keyword evidence="2 7" id="KW-0812">Transmembrane</keyword>
<keyword evidence="10" id="KW-1185">Reference proteome</keyword>
<protein>
    <recommendedName>
        <fullName evidence="8">Rhodopsin domain-containing protein</fullName>
    </recommendedName>
</protein>
<dbReference type="HOGENOM" id="CLU_028200_3_4_1"/>
<comment type="subcellular location">
    <subcellularLocation>
        <location evidence="1">Membrane</location>
        <topology evidence="1">Multi-pass membrane protein</topology>
    </subcellularLocation>
</comment>
<evidence type="ECO:0000259" key="8">
    <source>
        <dbReference type="Pfam" id="PF20684"/>
    </source>
</evidence>
<keyword evidence="4 7" id="KW-0472">Membrane</keyword>
<sequence>MADHVCYSKAFGSDDVMVIVLLVVFTVYLAAQIQGWRHGLGQHESQLSPENRSAALMWWWICFLLYIVCVCLFKIAVGLFLMRVAVVTLHIWILRIIMFGVCTCGTGYFFMAIFQCHPPSTWWTDSPRAPDKCWEDRIVLGMDLAASIINCGGDWVLGVLPIFMVKSLNMRRRTKILVACLLSFAAVGSTATFVRIFFLPKLLDGEDFLYSSAEVAYLSTVESGIGITAVSIGTLKPLVEQLQSRMGTSSARTESHVASWSRRNRSNGQRRSYIRANGNDQPATPRSGLGSIFHLSTKSSGPSMSNTMSNQTVPEIRVDSDEEQAVHPTSNMELSQLSANSIHVRNSVLLEVSPPAPAAVSHRVFATTIRAAAFIIVDFQLEQEEIHVFHQPI</sequence>
<evidence type="ECO:0000256" key="3">
    <source>
        <dbReference type="ARBA" id="ARBA00022989"/>
    </source>
</evidence>
<dbReference type="OrthoDB" id="3923077at2759"/>
<keyword evidence="3 7" id="KW-1133">Transmembrane helix</keyword>
<dbReference type="InterPro" id="IPR049326">
    <property type="entry name" value="Rhodopsin_dom_fungi"/>
</dbReference>
<dbReference type="EMBL" id="KI912118">
    <property type="protein sequence ID" value="ETS75840.1"/>
    <property type="molecule type" value="Genomic_DNA"/>
</dbReference>
<dbReference type="Pfam" id="PF20684">
    <property type="entry name" value="Fung_rhodopsin"/>
    <property type="match status" value="1"/>
</dbReference>
<dbReference type="PANTHER" id="PTHR33048:SF96">
    <property type="entry name" value="INTEGRAL MEMBRANE PROTEIN"/>
    <property type="match status" value="1"/>
</dbReference>
<feature type="transmembrane region" description="Helical" evidence="7">
    <location>
        <begin position="176"/>
        <end position="198"/>
    </location>
</feature>
<dbReference type="eggNOG" id="ENOG502SJ2F">
    <property type="taxonomic scope" value="Eukaryota"/>
</dbReference>
<feature type="transmembrane region" description="Helical" evidence="7">
    <location>
        <begin position="93"/>
        <end position="114"/>
    </location>
</feature>
<dbReference type="InParanoid" id="W3WPL2"/>
<feature type="region of interest" description="Disordered" evidence="6">
    <location>
        <begin position="246"/>
        <end position="288"/>
    </location>
</feature>
<evidence type="ECO:0000256" key="5">
    <source>
        <dbReference type="ARBA" id="ARBA00038359"/>
    </source>
</evidence>
<organism evidence="9 10">
    <name type="scientific">Pestalotiopsis fici (strain W106-1 / CGMCC3.15140)</name>
    <dbReference type="NCBI Taxonomy" id="1229662"/>
    <lineage>
        <taxon>Eukaryota</taxon>
        <taxon>Fungi</taxon>
        <taxon>Dikarya</taxon>
        <taxon>Ascomycota</taxon>
        <taxon>Pezizomycotina</taxon>
        <taxon>Sordariomycetes</taxon>
        <taxon>Xylariomycetidae</taxon>
        <taxon>Amphisphaeriales</taxon>
        <taxon>Sporocadaceae</taxon>
        <taxon>Pestalotiopsis</taxon>
    </lineage>
</organism>
<accession>W3WPL2</accession>
<evidence type="ECO:0000256" key="2">
    <source>
        <dbReference type="ARBA" id="ARBA00022692"/>
    </source>
</evidence>
<gene>
    <name evidence="9" type="ORF">PFICI_12784</name>
</gene>
<dbReference type="PANTHER" id="PTHR33048">
    <property type="entry name" value="PTH11-LIKE INTEGRAL MEMBRANE PROTEIN (AFU_ORTHOLOGUE AFUA_5G11245)"/>
    <property type="match status" value="1"/>
</dbReference>
<evidence type="ECO:0000313" key="9">
    <source>
        <dbReference type="EMBL" id="ETS75840.1"/>
    </source>
</evidence>
<name>W3WPL2_PESFW</name>
<dbReference type="RefSeq" id="XP_007839556.1">
    <property type="nucleotide sequence ID" value="XM_007841365.1"/>
</dbReference>
<dbReference type="GeneID" id="19277797"/>
<dbReference type="InterPro" id="IPR052337">
    <property type="entry name" value="SAT4-like"/>
</dbReference>
<feature type="compositionally biased region" description="Polar residues" evidence="6">
    <location>
        <begin position="246"/>
        <end position="258"/>
    </location>
</feature>
<evidence type="ECO:0000256" key="4">
    <source>
        <dbReference type="ARBA" id="ARBA00023136"/>
    </source>
</evidence>
<evidence type="ECO:0000256" key="1">
    <source>
        <dbReference type="ARBA" id="ARBA00004141"/>
    </source>
</evidence>
<reference evidence="10" key="1">
    <citation type="journal article" date="2015" name="BMC Genomics">
        <title>Genomic and transcriptomic analysis of the endophytic fungus Pestalotiopsis fici reveals its lifestyle and high potential for synthesis of natural products.</title>
        <authorList>
            <person name="Wang X."/>
            <person name="Zhang X."/>
            <person name="Liu L."/>
            <person name="Xiang M."/>
            <person name="Wang W."/>
            <person name="Sun X."/>
            <person name="Che Y."/>
            <person name="Guo L."/>
            <person name="Liu G."/>
            <person name="Guo L."/>
            <person name="Wang C."/>
            <person name="Yin W.B."/>
            <person name="Stadler M."/>
            <person name="Zhang X."/>
            <person name="Liu X."/>
        </authorList>
    </citation>
    <scope>NUCLEOTIDE SEQUENCE [LARGE SCALE GENOMIC DNA]</scope>
    <source>
        <strain evidence="10">W106-1 / CGMCC3.15140</strain>
    </source>
</reference>
<feature type="transmembrane region" description="Helical" evidence="7">
    <location>
        <begin position="56"/>
        <end position="81"/>
    </location>
</feature>
<dbReference type="GO" id="GO:0016020">
    <property type="term" value="C:membrane"/>
    <property type="evidence" value="ECO:0007669"/>
    <property type="project" value="UniProtKB-SubCell"/>
</dbReference>
<comment type="similarity">
    <text evidence="5">Belongs to the SAT4 family.</text>
</comment>
<proteinExistence type="inferred from homology"/>
<evidence type="ECO:0000256" key="7">
    <source>
        <dbReference type="SAM" id="Phobius"/>
    </source>
</evidence>
<dbReference type="AlphaFoldDB" id="W3WPL2"/>